<evidence type="ECO:0000256" key="2">
    <source>
        <dbReference type="ARBA" id="ARBA00022741"/>
    </source>
</evidence>
<dbReference type="Pfam" id="PF08240">
    <property type="entry name" value="ADH_N"/>
    <property type="match status" value="1"/>
</dbReference>
<dbReference type="GO" id="GO:0000166">
    <property type="term" value="F:nucleotide binding"/>
    <property type="evidence" value="ECO:0007669"/>
    <property type="project" value="UniProtKB-KW"/>
</dbReference>
<dbReference type="InterPro" id="IPR013154">
    <property type="entry name" value="ADH-like_N"/>
</dbReference>
<comment type="caution">
    <text evidence="6">The sequence shown here is derived from an EMBL/GenBank/DDBJ whole genome shotgun (WGS) entry which is preliminary data.</text>
</comment>
<dbReference type="InterPro" id="IPR013149">
    <property type="entry name" value="ADH-like_C"/>
</dbReference>
<dbReference type="PANTHER" id="PTHR45348">
    <property type="entry name" value="HYPOTHETICAL OXIDOREDUCTASE (EUROFUNG)"/>
    <property type="match status" value="1"/>
</dbReference>
<keyword evidence="3" id="KW-0521">NADP</keyword>
<protein>
    <recommendedName>
        <fullName evidence="5">Enoyl reductase (ER) domain-containing protein</fullName>
    </recommendedName>
</protein>
<organism evidence="6 7">
    <name type="scientific">Aspergillus tanneri</name>
    <dbReference type="NCBI Taxonomy" id="1220188"/>
    <lineage>
        <taxon>Eukaryota</taxon>
        <taxon>Fungi</taxon>
        <taxon>Dikarya</taxon>
        <taxon>Ascomycota</taxon>
        <taxon>Pezizomycotina</taxon>
        <taxon>Eurotiomycetes</taxon>
        <taxon>Eurotiomycetidae</taxon>
        <taxon>Eurotiales</taxon>
        <taxon>Aspergillaceae</taxon>
        <taxon>Aspergillus</taxon>
        <taxon>Aspergillus subgen. Circumdati</taxon>
    </lineage>
</organism>
<dbReference type="Proteomes" id="UP000308092">
    <property type="component" value="Unassembled WGS sequence"/>
</dbReference>
<dbReference type="VEuPathDB" id="FungiDB:EYZ11_000430"/>
<comment type="similarity">
    <text evidence="1">Belongs to the zinc-containing alcohol dehydrogenase family.</text>
</comment>
<dbReference type="PANTHER" id="PTHR45348:SF2">
    <property type="entry name" value="ZINC-TYPE ALCOHOL DEHYDROGENASE-LIKE PROTEIN C2E1P3.01"/>
    <property type="match status" value="1"/>
</dbReference>
<keyword evidence="7" id="KW-1185">Reference proteome</keyword>
<dbReference type="SUPFAM" id="SSF50129">
    <property type="entry name" value="GroES-like"/>
    <property type="match status" value="1"/>
</dbReference>
<keyword evidence="2" id="KW-0547">Nucleotide-binding</keyword>
<evidence type="ECO:0000259" key="5">
    <source>
        <dbReference type="SMART" id="SM00829"/>
    </source>
</evidence>
<dbReference type="SUPFAM" id="SSF51735">
    <property type="entry name" value="NAD(P)-binding Rossmann-fold domains"/>
    <property type="match status" value="1"/>
</dbReference>
<sequence length="350" mass="37760">MSNKSAILPTPNSQLQILDAPYPALTPDRLIVRVHAIAINPVDLVIQKQSPNIFPHLEYPITLGFDVAGEVVSVGEQISRFKTGDRVFGLAGGVLTNIRQEQGFQNYVVMREVVTAKIPEKMSYTQAVVLPLGLSTVASGMFQDDYLGMRWPVLSAGGGNENEIEIEKREETVLIWGGASSLGCNAIQLAHAAGYEVVTTASEKNFELVRSLGADHVVDYHAASAVDDLVDFLQNRKCSGALAIAPGSVEKCLDILQRSGSRPFVASASLPPAGISEDKAKFIWGGSLARNEVGPAIWERYITQAMERGVFVPMPRARVVGEGLESLQMAMDTLERGVSAEKIVVLLTSV</sequence>
<evidence type="ECO:0000256" key="3">
    <source>
        <dbReference type="ARBA" id="ARBA00022857"/>
    </source>
</evidence>
<name>A0A4S3JX64_9EURO</name>
<dbReference type="EMBL" id="SOSA01000006">
    <property type="protein sequence ID" value="THD00105.1"/>
    <property type="molecule type" value="Genomic_DNA"/>
</dbReference>
<dbReference type="InterPro" id="IPR036291">
    <property type="entry name" value="NAD(P)-bd_dom_sf"/>
</dbReference>
<gene>
    <name evidence="6" type="ORF">EYZ11_000430</name>
</gene>
<keyword evidence="4" id="KW-0560">Oxidoreductase</keyword>
<dbReference type="InterPro" id="IPR020843">
    <property type="entry name" value="ER"/>
</dbReference>
<reference evidence="6 7" key="1">
    <citation type="submission" date="2019-03" db="EMBL/GenBank/DDBJ databases">
        <title>The genome sequence of a newly discovered highly antifungal drug resistant Aspergillus species, Aspergillus tanneri NIH 1004.</title>
        <authorList>
            <person name="Mounaud S."/>
            <person name="Singh I."/>
            <person name="Joardar V."/>
            <person name="Pakala S."/>
            <person name="Pakala S."/>
            <person name="Venepally P."/>
            <person name="Hoover J."/>
            <person name="Nierman W."/>
            <person name="Chung J."/>
            <person name="Losada L."/>
        </authorList>
    </citation>
    <scope>NUCLEOTIDE SEQUENCE [LARGE SCALE GENOMIC DNA]</scope>
    <source>
        <strain evidence="6 7">NIH1004</strain>
    </source>
</reference>
<evidence type="ECO:0000313" key="7">
    <source>
        <dbReference type="Proteomes" id="UP000308092"/>
    </source>
</evidence>
<proteinExistence type="inferred from homology"/>
<dbReference type="SMART" id="SM00829">
    <property type="entry name" value="PKS_ER"/>
    <property type="match status" value="1"/>
</dbReference>
<evidence type="ECO:0000256" key="1">
    <source>
        <dbReference type="ARBA" id="ARBA00008072"/>
    </source>
</evidence>
<dbReference type="AlphaFoldDB" id="A0A4S3JX64"/>
<dbReference type="InterPro" id="IPR011032">
    <property type="entry name" value="GroES-like_sf"/>
</dbReference>
<dbReference type="CDD" id="cd08249">
    <property type="entry name" value="enoyl_reductase_like"/>
    <property type="match status" value="1"/>
</dbReference>
<dbReference type="GO" id="GO:0016651">
    <property type="term" value="F:oxidoreductase activity, acting on NAD(P)H"/>
    <property type="evidence" value="ECO:0007669"/>
    <property type="project" value="InterPro"/>
</dbReference>
<dbReference type="InterPro" id="IPR047122">
    <property type="entry name" value="Trans-enoyl_RdTase-like"/>
</dbReference>
<dbReference type="Gene3D" id="3.40.50.720">
    <property type="entry name" value="NAD(P)-binding Rossmann-like Domain"/>
    <property type="match status" value="1"/>
</dbReference>
<evidence type="ECO:0000256" key="4">
    <source>
        <dbReference type="ARBA" id="ARBA00023002"/>
    </source>
</evidence>
<evidence type="ECO:0000313" key="6">
    <source>
        <dbReference type="EMBL" id="THD00105.1"/>
    </source>
</evidence>
<feature type="domain" description="Enoyl reductase (ER)" evidence="5">
    <location>
        <begin position="10"/>
        <end position="345"/>
    </location>
</feature>
<dbReference type="Pfam" id="PF00107">
    <property type="entry name" value="ADH_zinc_N"/>
    <property type="match status" value="1"/>
</dbReference>
<accession>A0A4S3JX64</accession>
<dbReference type="Gene3D" id="3.90.180.10">
    <property type="entry name" value="Medium-chain alcohol dehydrogenases, catalytic domain"/>
    <property type="match status" value="1"/>
</dbReference>
<dbReference type="STRING" id="1220188.A0A4S3JX64"/>